<feature type="transmembrane region" description="Helical" evidence="9">
    <location>
        <begin position="12"/>
        <end position="31"/>
    </location>
</feature>
<keyword evidence="6" id="KW-0418">Kinase</keyword>
<dbReference type="PANTHER" id="PTHR43065">
    <property type="entry name" value="SENSOR HISTIDINE KINASE"/>
    <property type="match status" value="1"/>
</dbReference>
<proteinExistence type="predicted"/>
<dbReference type="Gene3D" id="1.10.287.130">
    <property type="match status" value="1"/>
</dbReference>
<feature type="transmembrane region" description="Helical" evidence="9">
    <location>
        <begin position="161"/>
        <end position="182"/>
    </location>
</feature>
<sequence>MIKFKTIQTKIISLSIATIVLFFGINFLLQLNEIEEYAFEMIESTNNIVNDLLVEHISAYVYNHDEVNIQLSIDSINSDYIKSIYILDKDGIIIAKNKSPNIVQEIHPMFETLLKKEHNSIRNTEQYIVMDIFSVLDVPIGYMVVEANLETYNNYIKRELFEFIIEGLLLISVFFIISYFVAKSIVSPIYDIVYKLSNTKDDDILMFPKQEQKEFQYLGVNIANKHNKLLESKSNLNTIFDMTTDGIAIIDKNTNFLFVNRAFGEITGYTKDSLLERSFIEFIPLDFKDEIIDIIRDVFYKGSHSSFENSCSVNHDKIIDAIISMNLMPDRKIIMLVLKDVTKENQYKKEKLEQERKFIEQTRMAQMGEMISMIAHQWRQPLSSISATSMNMMIKIQLGEYDLETKEGRDKCENSFIKQLNNIEHYTQSLTTTINDFRNFYKPNKLQVLSTLEDVVAKSLKIIEGSLTNDNIDIVYDYNFKEKIALYDSELMQVVLNILKNAQDNFKEKGIEKPLIKITTKDSSLIICDNGGGIPERIMKNIFDPYFSTKDEKNGTGLGLYMSKIIVNDHHKGALHVDNQEAIEGEGIGACFTIKLNLSSQSLEG</sequence>
<dbReference type="Gene3D" id="3.30.565.10">
    <property type="entry name" value="Histidine kinase-like ATPase, C-terminal domain"/>
    <property type="match status" value="1"/>
</dbReference>
<dbReference type="InterPro" id="IPR005467">
    <property type="entry name" value="His_kinase_dom"/>
</dbReference>
<protein>
    <recommendedName>
        <fullName evidence="2">histidine kinase</fullName>
        <ecNumber evidence="2">2.7.13.3</ecNumber>
    </recommendedName>
</protein>
<dbReference type="NCBIfam" id="TIGR00229">
    <property type="entry name" value="sensory_box"/>
    <property type="match status" value="1"/>
</dbReference>
<dbReference type="Pfam" id="PF13188">
    <property type="entry name" value="PAS_8"/>
    <property type="match status" value="1"/>
</dbReference>
<dbReference type="Proteomes" id="UP000593836">
    <property type="component" value="Chromosome"/>
</dbReference>
<accession>A0A7S7M267</accession>
<dbReference type="InterPro" id="IPR035965">
    <property type="entry name" value="PAS-like_dom_sf"/>
</dbReference>
<keyword evidence="8" id="KW-0902">Two-component regulatory system</keyword>
<feature type="domain" description="PAS" evidence="11">
    <location>
        <begin position="232"/>
        <end position="302"/>
    </location>
</feature>
<dbReference type="EMBL" id="CP054493">
    <property type="protein sequence ID" value="QOY55741.1"/>
    <property type="molecule type" value="Genomic_DNA"/>
</dbReference>
<feature type="domain" description="Histidine kinase" evidence="10">
    <location>
        <begin position="373"/>
        <end position="600"/>
    </location>
</feature>
<keyword evidence="9" id="KW-1133">Transmembrane helix</keyword>
<evidence type="ECO:0000256" key="5">
    <source>
        <dbReference type="ARBA" id="ARBA00022741"/>
    </source>
</evidence>
<evidence type="ECO:0000313" key="13">
    <source>
        <dbReference type="Proteomes" id="UP000593836"/>
    </source>
</evidence>
<dbReference type="SUPFAM" id="SSF47384">
    <property type="entry name" value="Homodimeric domain of signal transducing histidine kinase"/>
    <property type="match status" value="1"/>
</dbReference>
<dbReference type="InterPro" id="IPR003594">
    <property type="entry name" value="HATPase_dom"/>
</dbReference>
<dbReference type="AlphaFoldDB" id="A0A7S7M267"/>
<dbReference type="InterPro" id="IPR004358">
    <property type="entry name" value="Sig_transdc_His_kin-like_C"/>
</dbReference>
<comment type="catalytic activity">
    <reaction evidence="1">
        <text>ATP + protein L-histidine = ADP + protein N-phospho-L-histidine.</text>
        <dbReference type="EC" id="2.7.13.3"/>
    </reaction>
</comment>
<dbReference type="InterPro" id="IPR036097">
    <property type="entry name" value="HisK_dim/P_sf"/>
</dbReference>
<dbReference type="InterPro" id="IPR036890">
    <property type="entry name" value="HATPase_C_sf"/>
</dbReference>
<evidence type="ECO:0000259" key="10">
    <source>
        <dbReference type="PROSITE" id="PS50109"/>
    </source>
</evidence>
<name>A0A7S7M267_9BACT</name>
<dbReference type="InterPro" id="IPR000014">
    <property type="entry name" value="PAS"/>
</dbReference>
<evidence type="ECO:0000256" key="3">
    <source>
        <dbReference type="ARBA" id="ARBA00022553"/>
    </source>
</evidence>
<keyword evidence="5" id="KW-0547">Nucleotide-binding</keyword>
<dbReference type="SMART" id="SM00387">
    <property type="entry name" value="HATPase_c"/>
    <property type="match status" value="1"/>
</dbReference>
<dbReference type="Gene3D" id="3.30.450.20">
    <property type="entry name" value="PAS domain"/>
    <property type="match status" value="1"/>
</dbReference>
<dbReference type="GO" id="GO:0000155">
    <property type="term" value="F:phosphorelay sensor kinase activity"/>
    <property type="evidence" value="ECO:0007669"/>
    <property type="project" value="InterPro"/>
</dbReference>
<dbReference type="GO" id="GO:0005524">
    <property type="term" value="F:ATP binding"/>
    <property type="evidence" value="ECO:0007669"/>
    <property type="project" value="UniProtKB-KW"/>
</dbReference>
<organism evidence="12 13">
    <name type="scientific">Candidatus Sulfurimonas marisnigri</name>
    <dbReference type="NCBI Taxonomy" id="2740405"/>
    <lineage>
        <taxon>Bacteria</taxon>
        <taxon>Pseudomonadati</taxon>
        <taxon>Campylobacterota</taxon>
        <taxon>Epsilonproteobacteria</taxon>
        <taxon>Campylobacterales</taxon>
        <taxon>Sulfurimonadaceae</taxon>
        <taxon>Sulfurimonas</taxon>
    </lineage>
</organism>
<dbReference type="SUPFAM" id="SSF55785">
    <property type="entry name" value="PYP-like sensor domain (PAS domain)"/>
    <property type="match status" value="1"/>
</dbReference>
<keyword evidence="13" id="KW-1185">Reference proteome</keyword>
<dbReference type="RefSeq" id="WP_194367779.1">
    <property type="nucleotide sequence ID" value="NZ_CP054493.1"/>
</dbReference>
<evidence type="ECO:0000256" key="9">
    <source>
        <dbReference type="SAM" id="Phobius"/>
    </source>
</evidence>
<gene>
    <name evidence="12" type="ORF">HUE87_05820</name>
</gene>
<keyword evidence="3" id="KW-0597">Phosphoprotein</keyword>
<evidence type="ECO:0000313" key="12">
    <source>
        <dbReference type="EMBL" id="QOY55741.1"/>
    </source>
</evidence>
<dbReference type="PRINTS" id="PR00344">
    <property type="entry name" value="BCTRLSENSOR"/>
</dbReference>
<evidence type="ECO:0000256" key="2">
    <source>
        <dbReference type="ARBA" id="ARBA00012438"/>
    </source>
</evidence>
<dbReference type="PANTHER" id="PTHR43065:SF10">
    <property type="entry name" value="PEROXIDE STRESS-ACTIVATED HISTIDINE KINASE MAK3"/>
    <property type="match status" value="1"/>
</dbReference>
<keyword evidence="7" id="KW-0067">ATP-binding</keyword>
<evidence type="ECO:0000256" key="6">
    <source>
        <dbReference type="ARBA" id="ARBA00022777"/>
    </source>
</evidence>
<dbReference type="PROSITE" id="PS50112">
    <property type="entry name" value="PAS"/>
    <property type="match status" value="1"/>
</dbReference>
<keyword evidence="4" id="KW-0808">Transferase</keyword>
<dbReference type="SUPFAM" id="SSF55874">
    <property type="entry name" value="ATPase domain of HSP90 chaperone/DNA topoisomerase II/histidine kinase"/>
    <property type="match status" value="1"/>
</dbReference>
<dbReference type="Pfam" id="PF02518">
    <property type="entry name" value="HATPase_c"/>
    <property type="match status" value="1"/>
</dbReference>
<dbReference type="SMART" id="SM00091">
    <property type="entry name" value="PAS"/>
    <property type="match status" value="1"/>
</dbReference>
<evidence type="ECO:0000256" key="4">
    <source>
        <dbReference type="ARBA" id="ARBA00022679"/>
    </source>
</evidence>
<keyword evidence="9" id="KW-0472">Membrane</keyword>
<evidence type="ECO:0000256" key="8">
    <source>
        <dbReference type="ARBA" id="ARBA00023012"/>
    </source>
</evidence>
<dbReference type="KEGG" id="smas:HUE87_05820"/>
<keyword evidence="9" id="KW-0812">Transmembrane</keyword>
<dbReference type="PROSITE" id="PS50109">
    <property type="entry name" value="HIS_KIN"/>
    <property type="match status" value="1"/>
</dbReference>
<reference evidence="12 13" key="1">
    <citation type="submission" date="2020-05" db="EMBL/GenBank/DDBJ databases">
        <title>Sulfurimonas marisnigri, sp. nov., and Sulfurimonas baltica, sp. nov., manganese oxide reducing chemolithoautotrophs of the class Epsilonproteobacteria isolated from the pelagic redoxclines of the Black and Baltic Seas and emended description of the genus Sulfurimonas.</title>
        <authorList>
            <person name="Henkel J.V."/>
            <person name="Laudan C."/>
            <person name="Werner J."/>
            <person name="Neu T."/>
            <person name="Plewe S."/>
            <person name="Sproer C."/>
            <person name="Bunk B."/>
            <person name="Schulz-Vogt H.N."/>
        </authorList>
    </citation>
    <scope>NUCLEOTIDE SEQUENCE [LARGE SCALE GENOMIC DNA]</scope>
    <source>
        <strain evidence="12 13">SoZ1</strain>
    </source>
</reference>
<evidence type="ECO:0000256" key="1">
    <source>
        <dbReference type="ARBA" id="ARBA00000085"/>
    </source>
</evidence>
<evidence type="ECO:0000259" key="11">
    <source>
        <dbReference type="PROSITE" id="PS50112"/>
    </source>
</evidence>
<dbReference type="EC" id="2.7.13.3" evidence="2"/>
<dbReference type="CDD" id="cd00130">
    <property type="entry name" value="PAS"/>
    <property type="match status" value="1"/>
</dbReference>
<evidence type="ECO:0000256" key="7">
    <source>
        <dbReference type="ARBA" id="ARBA00022840"/>
    </source>
</evidence>